<comment type="caution">
    <text evidence="2">The sequence shown here is derived from an EMBL/GenBank/DDBJ whole genome shotgun (WGS) entry which is preliminary data.</text>
</comment>
<dbReference type="AlphaFoldDB" id="A0A0G1H4N3"/>
<evidence type="ECO:0000256" key="1">
    <source>
        <dbReference type="SAM" id="MobiDB-lite"/>
    </source>
</evidence>
<feature type="region of interest" description="Disordered" evidence="1">
    <location>
        <begin position="1"/>
        <end position="23"/>
    </location>
</feature>
<reference evidence="2 3" key="1">
    <citation type="journal article" date="2015" name="Nature">
        <title>rRNA introns, odd ribosomes, and small enigmatic genomes across a large radiation of phyla.</title>
        <authorList>
            <person name="Brown C.T."/>
            <person name="Hug L.A."/>
            <person name="Thomas B.C."/>
            <person name="Sharon I."/>
            <person name="Castelle C.J."/>
            <person name="Singh A."/>
            <person name="Wilkins M.J."/>
            <person name="Williams K.H."/>
            <person name="Banfield J.F."/>
        </authorList>
    </citation>
    <scope>NUCLEOTIDE SEQUENCE [LARGE SCALE GENOMIC DNA]</scope>
</reference>
<gene>
    <name evidence="2" type="ORF">UW30_C0005G0034</name>
</gene>
<sequence>MAVRTKKQNGTEGNDHEHNHDGALGSAFKGKLGDLLDEYDVESFLEAYEQFKALVPVGEGLWKVGRKDVSRVAGLLLDVANDLAEDLQPSLARGHSLDAKRRKSYLEALVLEGFERQEAMQILLAQLKPLNLNGTGQSISKATTEAINKSRK</sequence>
<organism evidence="2 3">
    <name type="scientific">Candidatus Giovannonibacteria bacterium GW2011_GWA2_44_13b</name>
    <dbReference type="NCBI Taxonomy" id="1618647"/>
    <lineage>
        <taxon>Bacteria</taxon>
        <taxon>Candidatus Giovannoniibacteriota</taxon>
    </lineage>
</organism>
<dbReference type="EMBL" id="LCHU01000005">
    <property type="protein sequence ID" value="KKT41720.1"/>
    <property type="molecule type" value="Genomic_DNA"/>
</dbReference>
<proteinExistence type="predicted"/>
<dbReference type="Proteomes" id="UP000034736">
    <property type="component" value="Unassembled WGS sequence"/>
</dbReference>
<name>A0A0G1H4N3_9BACT</name>
<protein>
    <submittedName>
        <fullName evidence="2">Uncharacterized protein</fullName>
    </submittedName>
</protein>
<evidence type="ECO:0000313" key="3">
    <source>
        <dbReference type="Proteomes" id="UP000034736"/>
    </source>
</evidence>
<evidence type="ECO:0000313" key="2">
    <source>
        <dbReference type="EMBL" id="KKT41720.1"/>
    </source>
</evidence>
<accession>A0A0G1H4N3</accession>